<keyword evidence="2" id="KW-1185">Reference proteome</keyword>
<organism evidence="1 2">
    <name type="scientific">Bradyrhizobium shewense</name>
    <dbReference type="NCBI Taxonomy" id="1761772"/>
    <lineage>
        <taxon>Bacteria</taxon>
        <taxon>Pseudomonadati</taxon>
        <taxon>Pseudomonadota</taxon>
        <taxon>Alphaproteobacteria</taxon>
        <taxon>Hyphomicrobiales</taxon>
        <taxon>Nitrobacteraceae</taxon>
        <taxon>Bradyrhizobium</taxon>
    </lineage>
</organism>
<keyword evidence="1" id="KW-0371">Homeobox</keyword>
<protein>
    <submittedName>
        <fullName evidence="1">Homeodomain-like domain-containing protein</fullName>
    </submittedName>
</protein>
<dbReference type="EMBL" id="FMAI01000056">
    <property type="protein sequence ID" value="SCB55842.1"/>
    <property type="molecule type" value="Genomic_DNA"/>
</dbReference>
<sequence length="77" mass="8330">MRQVREIVRLSLEAGLSTRVVGERVGVGPTTARYALKRFVRAGLTRPVAGSDKRLRVGATAIRGAWREAASPQGDRA</sequence>
<accession>A0A1C3XUB6</accession>
<evidence type="ECO:0000313" key="2">
    <source>
        <dbReference type="Proteomes" id="UP000199184"/>
    </source>
</evidence>
<proteinExistence type="predicted"/>
<evidence type="ECO:0000313" key="1">
    <source>
        <dbReference type="EMBL" id="SCB55842.1"/>
    </source>
</evidence>
<reference evidence="2" key="1">
    <citation type="submission" date="2016-08" db="EMBL/GenBank/DDBJ databases">
        <authorList>
            <person name="Varghese N."/>
            <person name="Submissions Spin"/>
        </authorList>
    </citation>
    <scope>NUCLEOTIDE SEQUENCE [LARGE SCALE GENOMIC DNA]</scope>
    <source>
        <strain evidence="2">ERR11</strain>
    </source>
</reference>
<dbReference type="Pfam" id="PF13384">
    <property type="entry name" value="HTH_23"/>
    <property type="match status" value="1"/>
</dbReference>
<dbReference type="GO" id="GO:0003677">
    <property type="term" value="F:DNA binding"/>
    <property type="evidence" value="ECO:0007669"/>
    <property type="project" value="UniProtKB-KW"/>
</dbReference>
<gene>
    <name evidence="1" type="ORF">GA0061098_105623</name>
</gene>
<dbReference type="AlphaFoldDB" id="A0A1C3XUB6"/>
<keyword evidence="1" id="KW-0238">DNA-binding</keyword>
<dbReference type="RefSeq" id="WP_165637952.1">
    <property type="nucleotide sequence ID" value="NZ_FMAI01000056.1"/>
</dbReference>
<dbReference type="Proteomes" id="UP000199184">
    <property type="component" value="Unassembled WGS sequence"/>
</dbReference>
<name>A0A1C3XUB6_9BRAD</name>